<dbReference type="CDD" id="cd00085">
    <property type="entry name" value="HNHc"/>
    <property type="match status" value="1"/>
</dbReference>
<feature type="region of interest" description="Disordered" evidence="1">
    <location>
        <begin position="277"/>
        <end position="315"/>
    </location>
</feature>
<evidence type="ECO:0000313" key="5">
    <source>
        <dbReference type="Proteomes" id="UP001214553"/>
    </source>
</evidence>
<dbReference type="RefSeq" id="WP_275278856.1">
    <property type="nucleotide sequence ID" value="NZ_CP119108.1"/>
</dbReference>
<keyword evidence="2" id="KW-0472">Membrane</keyword>
<dbReference type="InterPro" id="IPR003870">
    <property type="entry name" value="DUF222"/>
</dbReference>
<accession>A0ABY8C2G4</accession>
<reference evidence="4 5" key="1">
    <citation type="submission" date="2023-03" db="EMBL/GenBank/DDBJ databases">
        <title>Genome sequence of Microbacterium sp. KACC 23027.</title>
        <authorList>
            <person name="Kim S."/>
            <person name="Heo J."/>
            <person name="Kwon S.-W."/>
        </authorList>
    </citation>
    <scope>NUCLEOTIDE SEQUENCE [LARGE SCALE GENOMIC DNA]</scope>
    <source>
        <strain evidence="4 5">KACC 23027</strain>
    </source>
</reference>
<dbReference type="Gene3D" id="1.10.30.50">
    <property type="match status" value="1"/>
</dbReference>
<gene>
    <name evidence="4" type="ORF">PU630_02895</name>
</gene>
<organism evidence="4 5">
    <name type="scientific">Microbacterium horticulturae</name>
    <dbReference type="NCBI Taxonomy" id="3028316"/>
    <lineage>
        <taxon>Bacteria</taxon>
        <taxon>Bacillati</taxon>
        <taxon>Actinomycetota</taxon>
        <taxon>Actinomycetes</taxon>
        <taxon>Micrococcales</taxon>
        <taxon>Microbacteriaceae</taxon>
        <taxon>Microbacterium</taxon>
    </lineage>
</organism>
<evidence type="ECO:0000259" key="3">
    <source>
        <dbReference type="SMART" id="SM00507"/>
    </source>
</evidence>
<sequence>MRQPVRHGNELQYIISIVLRLVTSGMFRVFSGLMRLSFVVSFATLVSGKPDSEEVVRMSASVSALVSELDELVWHLSESQNATGRAFGAEMVFFAQVADLVTRREAERASRGGKGTVTHSTQLGMREIFAEIGAELRLSEWQVARKVSLAATLTNVFGETLADASGGEITPAHATLIADAGIAIADAEVCAEFEAVARDMAREMTPAQLKAALSGLVVRLDPEGTEQRVRDAVKGRKVTVRELEPGLSRLTVDGPTAQVVGAYNRARDIAEDLSAQNADEKADWETAQSGGVPAASAPSTTSVTDEAAAPEFDERTVPQLMADVLCDLMLTSAVDGHGATDQARERLSAIRPTVHVTVPVTMLARTTVGGATVDGFGPIDDDTARQLAASAPEWVRVATDPATGVPTCVDRYRPSARQELFLRVRDEQCRFPGCRRPARKCDTDHTIAHSEGGPTCLCNLAHLCERHHTVKHDTDWFVEQLPGGILRWTAPTGRTHVSRPPGTVRFTPIELIDPDPHLTHVLTQQYARDPAPF</sequence>
<evidence type="ECO:0000313" key="4">
    <source>
        <dbReference type="EMBL" id="WEG09532.1"/>
    </source>
</evidence>
<keyword evidence="5" id="KW-1185">Reference proteome</keyword>
<feature type="transmembrane region" description="Helical" evidence="2">
    <location>
        <begin position="12"/>
        <end position="30"/>
    </location>
</feature>
<feature type="domain" description="HNH nuclease" evidence="3">
    <location>
        <begin position="417"/>
        <end position="469"/>
    </location>
</feature>
<keyword evidence="2" id="KW-1133">Transmembrane helix</keyword>
<evidence type="ECO:0000256" key="1">
    <source>
        <dbReference type="SAM" id="MobiDB-lite"/>
    </source>
</evidence>
<dbReference type="Pfam" id="PF02720">
    <property type="entry name" value="DUF222"/>
    <property type="match status" value="1"/>
</dbReference>
<dbReference type="InterPro" id="IPR003615">
    <property type="entry name" value="HNH_nuc"/>
</dbReference>
<dbReference type="EMBL" id="CP119108">
    <property type="protein sequence ID" value="WEG09532.1"/>
    <property type="molecule type" value="Genomic_DNA"/>
</dbReference>
<dbReference type="Proteomes" id="UP001214553">
    <property type="component" value="Chromosome"/>
</dbReference>
<evidence type="ECO:0000256" key="2">
    <source>
        <dbReference type="SAM" id="Phobius"/>
    </source>
</evidence>
<keyword evidence="2" id="KW-0812">Transmembrane</keyword>
<dbReference type="SMART" id="SM00507">
    <property type="entry name" value="HNHc"/>
    <property type="match status" value="1"/>
</dbReference>
<protein>
    <submittedName>
        <fullName evidence="4">DUF222 domain-containing protein</fullName>
    </submittedName>
</protein>
<name>A0ABY8C2G4_9MICO</name>
<proteinExistence type="predicted"/>